<gene>
    <name evidence="3" type="ORF">H4R18_001325</name>
</gene>
<keyword evidence="1" id="KW-0812">Transmembrane</keyword>
<name>A0A9W8LLR4_9FUNG</name>
<evidence type="ECO:0000256" key="1">
    <source>
        <dbReference type="SAM" id="Phobius"/>
    </source>
</evidence>
<organism evidence="3 4">
    <name type="scientific">Coemansia javaensis</name>
    <dbReference type="NCBI Taxonomy" id="2761396"/>
    <lineage>
        <taxon>Eukaryota</taxon>
        <taxon>Fungi</taxon>
        <taxon>Fungi incertae sedis</taxon>
        <taxon>Zoopagomycota</taxon>
        <taxon>Kickxellomycotina</taxon>
        <taxon>Kickxellomycetes</taxon>
        <taxon>Kickxellales</taxon>
        <taxon>Kickxellaceae</taxon>
        <taxon>Coemansia</taxon>
    </lineage>
</organism>
<proteinExistence type="predicted"/>
<dbReference type="Proteomes" id="UP001140217">
    <property type="component" value="Unassembled WGS sequence"/>
</dbReference>
<evidence type="ECO:0000313" key="3">
    <source>
        <dbReference type="EMBL" id="KAJ2784103.1"/>
    </source>
</evidence>
<accession>A0A9W8LLR4</accession>
<feature type="transmembrane region" description="Helical" evidence="1">
    <location>
        <begin position="188"/>
        <end position="206"/>
    </location>
</feature>
<sequence>MAGRARFLSIAAVALFFAAAATSVGPDAAARSSLVEEITKAGFLERLDTEQTMLVAVYERGDAQSESVLSEIEEFAALAAAHYPDLHVSKVDHRDSPYLTARLLLTEIPELRLLVRDKDDQWAAYKIDTDDGSEPVAEFVASRRWESREPVGGSAQMFCSPFNLCGRAMGAFAEYSSAFDAAVPIPRWLALIVIPALITLAGRFIIEAMYAADMYVRSAIGAQPAPATAADKKRQ</sequence>
<dbReference type="OrthoDB" id="5590910at2759"/>
<evidence type="ECO:0000313" key="4">
    <source>
        <dbReference type="Proteomes" id="UP001140217"/>
    </source>
</evidence>
<reference evidence="3" key="1">
    <citation type="submission" date="2022-07" db="EMBL/GenBank/DDBJ databases">
        <title>Phylogenomic reconstructions and comparative analyses of Kickxellomycotina fungi.</title>
        <authorList>
            <person name="Reynolds N.K."/>
            <person name="Stajich J.E."/>
            <person name="Barry K."/>
            <person name="Grigoriev I.V."/>
            <person name="Crous P."/>
            <person name="Smith M.E."/>
        </authorList>
    </citation>
    <scope>NUCLEOTIDE SEQUENCE</scope>
    <source>
        <strain evidence="3">NBRC 105414</strain>
    </source>
</reference>
<dbReference type="EMBL" id="JANBUL010000033">
    <property type="protein sequence ID" value="KAJ2784103.1"/>
    <property type="molecule type" value="Genomic_DNA"/>
</dbReference>
<keyword evidence="2" id="KW-0732">Signal</keyword>
<dbReference type="PROSITE" id="PS51318">
    <property type="entry name" value="TAT"/>
    <property type="match status" value="1"/>
</dbReference>
<comment type="caution">
    <text evidence="3">The sequence shown here is derived from an EMBL/GenBank/DDBJ whole genome shotgun (WGS) entry which is preliminary data.</text>
</comment>
<feature type="chain" id="PRO_5040731790" evidence="2">
    <location>
        <begin position="24"/>
        <end position="235"/>
    </location>
</feature>
<keyword evidence="1" id="KW-1133">Transmembrane helix</keyword>
<dbReference type="AlphaFoldDB" id="A0A9W8LLR4"/>
<dbReference type="InterPro" id="IPR006311">
    <property type="entry name" value="TAT_signal"/>
</dbReference>
<feature type="signal peptide" evidence="2">
    <location>
        <begin position="1"/>
        <end position="23"/>
    </location>
</feature>
<protein>
    <submittedName>
        <fullName evidence="3">Uncharacterized protein</fullName>
    </submittedName>
</protein>
<keyword evidence="4" id="KW-1185">Reference proteome</keyword>
<keyword evidence="1" id="KW-0472">Membrane</keyword>
<evidence type="ECO:0000256" key="2">
    <source>
        <dbReference type="SAM" id="SignalP"/>
    </source>
</evidence>